<dbReference type="OrthoDB" id="1492678at2"/>
<dbReference type="EMBL" id="CP002691">
    <property type="protein sequence ID" value="AEE52369.1"/>
    <property type="molecule type" value="Genomic_DNA"/>
</dbReference>
<reference evidence="2 3" key="1">
    <citation type="journal article" date="2011" name="Stand. Genomic Sci.">
        <title>Complete genome sequence of Haliscomenobacter hydrossis type strain (O).</title>
        <authorList>
            <consortium name="US DOE Joint Genome Institute (JGI-PGF)"/>
            <person name="Daligault H."/>
            <person name="Lapidus A."/>
            <person name="Zeytun A."/>
            <person name="Nolan M."/>
            <person name="Lucas S."/>
            <person name="Del Rio T.G."/>
            <person name="Tice H."/>
            <person name="Cheng J.F."/>
            <person name="Tapia R."/>
            <person name="Han C."/>
            <person name="Goodwin L."/>
            <person name="Pitluck S."/>
            <person name="Liolios K."/>
            <person name="Pagani I."/>
            <person name="Ivanova N."/>
            <person name="Huntemann M."/>
            <person name="Mavromatis K."/>
            <person name="Mikhailova N."/>
            <person name="Pati A."/>
            <person name="Chen A."/>
            <person name="Palaniappan K."/>
            <person name="Land M."/>
            <person name="Hauser L."/>
            <person name="Brambilla E.M."/>
            <person name="Rohde M."/>
            <person name="Verbarg S."/>
            <person name="Goker M."/>
            <person name="Bristow J."/>
            <person name="Eisen J.A."/>
            <person name="Markowitz V."/>
            <person name="Hugenholtz P."/>
            <person name="Kyrpides N.C."/>
            <person name="Klenk H.P."/>
            <person name="Woyke T."/>
        </authorList>
    </citation>
    <scope>NUCLEOTIDE SEQUENCE [LARGE SCALE GENOMIC DNA]</scope>
    <source>
        <strain evidence="3">ATCC 27775 / DSM 1100 / LMG 10767 / O</strain>
    </source>
</reference>
<keyword evidence="3" id="KW-1185">Reference proteome</keyword>
<keyword evidence="1" id="KW-0732">Signal</keyword>
<dbReference type="Proteomes" id="UP000008461">
    <property type="component" value="Chromosome"/>
</dbReference>
<reference key="2">
    <citation type="submission" date="2011-04" db="EMBL/GenBank/DDBJ databases">
        <title>Complete sequence of chromosome of Haliscomenobacter hydrossis DSM 1100.</title>
        <authorList>
            <consortium name="US DOE Joint Genome Institute (JGI-PGF)"/>
            <person name="Lucas S."/>
            <person name="Han J."/>
            <person name="Lapidus A."/>
            <person name="Bruce D."/>
            <person name="Goodwin L."/>
            <person name="Pitluck S."/>
            <person name="Peters L."/>
            <person name="Kyrpides N."/>
            <person name="Mavromatis K."/>
            <person name="Ivanova N."/>
            <person name="Ovchinnikova G."/>
            <person name="Pagani I."/>
            <person name="Daligault H."/>
            <person name="Detter J.C."/>
            <person name="Han C."/>
            <person name="Land M."/>
            <person name="Hauser L."/>
            <person name="Markowitz V."/>
            <person name="Cheng J.-F."/>
            <person name="Hugenholtz P."/>
            <person name="Woyke T."/>
            <person name="Wu D."/>
            <person name="Verbarg S."/>
            <person name="Frueling A."/>
            <person name="Brambilla E."/>
            <person name="Klenk H.-P."/>
            <person name="Eisen J.A."/>
        </authorList>
    </citation>
    <scope>NUCLEOTIDE SEQUENCE</scope>
    <source>
        <strain>DSM 1100</strain>
    </source>
</reference>
<feature type="chain" id="PRO_5003312066" evidence="1">
    <location>
        <begin position="21"/>
        <end position="142"/>
    </location>
</feature>
<dbReference type="KEGG" id="hhy:Halhy_4529"/>
<evidence type="ECO:0000313" key="2">
    <source>
        <dbReference type="EMBL" id="AEE52369.1"/>
    </source>
</evidence>
<dbReference type="STRING" id="760192.Halhy_4529"/>
<name>F4KTF5_HALH1</name>
<sequence>MLKKLFLACSILVLPLLIHAQIKRTVHEVIPVSDTIQTITCEFYDSLKVQCWPSNSIMLEITIVHKNYSTDSILKGLIEQGRYRLDPVKSEDRLHIKFDLRNRGILNTLTSGEIPEEVSVNIFIPEDFEEGAKGEWKRKKKS</sequence>
<evidence type="ECO:0000256" key="1">
    <source>
        <dbReference type="SAM" id="SignalP"/>
    </source>
</evidence>
<accession>F4KTF5</accession>
<dbReference type="RefSeq" id="WP_013766907.1">
    <property type="nucleotide sequence ID" value="NC_015510.1"/>
</dbReference>
<proteinExistence type="predicted"/>
<gene>
    <name evidence="2" type="ordered locus">Halhy_4529</name>
</gene>
<dbReference type="AlphaFoldDB" id="F4KTF5"/>
<protein>
    <submittedName>
        <fullName evidence="2">Uncharacterized protein</fullName>
    </submittedName>
</protein>
<dbReference type="HOGENOM" id="CLU_1813090_0_0_10"/>
<feature type="signal peptide" evidence="1">
    <location>
        <begin position="1"/>
        <end position="20"/>
    </location>
</feature>
<organism evidence="2 3">
    <name type="scientific">Haliscomenobacter hydrossis (strain ATCC 27775 / DSM 1100 / LMG 10767 / O)</name>
    <dbReference type="NCBI Taxonomy" id="760192"/>
    <lineage>
        <taxon>Bacteria</taxon>
        <taxon>Pseudomonadati</taxon>
        <taxon>Bacteroidota</taxon>
        <taxon>Saprospiria</taxon>
        <taxon>Saprospirales</taxon>
        <taxon>Haliscomenobacteraceae</taxon>
        <taxon>Haliscomenobacter</taxon>
    </lineage>
</organism>
<evidence type="ECO:0000313" key="3">
    <source>
        <dbReference type="Proteomes" id="UP000008461"/>
    </source>
</evidence>